<dbReference type="InterPro" id="IPR050425">
    <property type="entry name" value="NAD(P)_dehydrat-like"/>
</dbReference>
<sequence length="347" mass="36958">MTALPRILVTGGTGYIAGVLIRQLLAAGWQVHTTVRDLAREPALRGLLGVAPGDEQLRCFRADLLHDAGWAEAAAGCSHVAHLASPLPPGVPRDANELIVPARDGALRALKAARDAGARRVVMTSSVAAIAYGHGPGEHHFTERDWTRLETPGIPAYVQSKTIAERAARDWVAREGGGLEFCAVNPSVVLGPVASADYSASVFLVQSLLQGKLPALPRIGFGVVDVRDVAELHWRALNAPGMAGERFIACGGFTWLRDAAALLREELGDQARRVPTRPLPDWAVRLLAKVSPTVRAAASELGVVRHQDSTHARDVLGWVPRPPREAILASARDLIALAHAPAGRPAR</sequence>
<dbReference type="PANTHER" id="PTHR10366">
    <property type="entry name" value="NAD DEPENDENT EPIMERASE/DEHYDRATASE"/>
    <property type="match status" value="1"/>
</dbReference>
<gene>
    <name evidence="4" type="ORF">ACG04R_03105</name>
</gene>
<comment type="similarity">
    <text evidence="2">Belongs to the NAD(P)-dependent epimerase/dehydratase family. Dihydroflavonol-4-reductase subfamily.</text>
</comment>
<dbReference type="InterPro" id="IPR036291">
    <property type="entry name" value="NAD(P)-bd_dom_sf"/>
</dbReference>
<protein>
    <submittedName>
        <fullName evidence="4">NAD-dependent epimerase/dehydratase family protein</fullName>
    </submittedName>
</protein>
<comment type="caution">
    <text evidence="4">The sequence shown here is derived from an EMBL/GenBank/DDBJ whole genome shotgun (WGS) entry which is preliminary data.</text>
</comment>
<dbReference type="InterPro" id="IPR001509">
    <property type="entry name" value="Epimerase_deHydtase"/>
</dbReference>
<dbReference type="SUPFAM" id="SSF51735">
    <property type="entry name" value="NAD(P)-binding Rossmann-fold domains"/>
    <property type="match status" value="1"/>
</dbReference>
<dbReference type="Pfam" id="PF01370">
    <property type="entry name" value="Epimerase"/>
    <property type="match status" value="1"/>
</dbReference>
<keyword evidence="1" id="KW-0560">Oxidoreductase</keyword>
<dbReference type="RefSeq" id="WP_394406398.1">
    <property type="nucleotide sequence ID" value="NZ_JBIGIC010000001.1"/>
</dbReference>
<evidence type="ECO:0000313" key="4">
    <source>
        <dbReference type="EMBL" id="MFG6485643.1"/>
    </source>
</evidence>
<organism evidence="4 5">
    <name type="scientific">Pelomonas candidula</name>
    <dbReference type="NCBI Taxonomy" id="3299025"/>
    <lineage>
        <taxon>Bacteria</taxon>
        <taxon>Pseudomonadati</taxon>
        <taxon>Pseudomonadota</taxon>
        <taxon>Betaproteobacteria</taxon>
        <taxon>Burkholderiales</taxon>
        <taxon>Sphaerotilaceae</taxon>
        <taxon>Roseateles</taxon>
    </lineage>
</organism>
<evidence type="ECO:0000313" key="5">
    <source>
        <dbReference type="Proteomes" id="UP001606134"/>
    </source>
</evidence>
<evidence type="ECO:0000256" key="2">
    <source>
        <dbReference type="ARBA" id="ARBA00023445"/>
    </source>
</evidence>
<keyword evidence="5" id="KW-1185">Reference proteome</keyword>
<dbReference type="PANTHER" id="PTHR10366:SF564">
    <property type="entry name" value="STEROL-4-ALPHA-CARBOXYLATE 3-DEHYDROGENASE, DECARBOXYLATING"/>
    <property type="match status" value="1"/>
</dbReference>
<proteinExistence type="inferred from homology"/>
<evidence type="ECO:0000259" key="3">
    <source>
        <dbReference type="Pfam" id="PF01370"/>
    </source>
</evidence>
<dbReference type="EMBL" id="JBIGIC010000001">
    <property type="protein sequence ID" value="MFG6485643.1"/>
    <property type="molecule type" value="Genomic_DNA"/>
</dbReference>
<dbReference type="Gene3D" id="3.40.50.720">
    <property type="entry name" value="NAD(P)-binding Rossmann-like Domain"/>
    <property type="match status" value="1"/>
</dbReference>
<reference evidence="4 5" key="1">
    <citation type="submission" date="2024-08" db="EMBL/GenBank/DDBJ databases">
        <authorList>
            <person name="Lu H."/>
        </authorList>
    </citation>
    <scope>NUCLEOTIDE SEQUENCE [LARGE SCALE GENOMIC DNA]</scope>
    <source>
        <strain evidence="4 5">BYS78W</strain>
    </source>
</reference>
<accession>A0ABW7H7J3</accession>
<feature type="domain" description="NAD-dependent epimerase/dehydratase" evidence="3">
    <location>
        <begin position="7"/>
        <end position="240"/>
    </location>
</feature>
<name>A0ABW7H7J3_9BURK</name>
<dbReference type="Proteomes" id="UP001606134">
    <property type="component" value="Unassembled WGS sequence"/>
</dbReference>
<evidence type="ECO:0000256" key="1">
    <source>
        <dbReference type="ARBA" id="ARBA00023002"/>
    </source>
</evidence>